<organism evidence="2 3">
    <name type="scientific">Mycolicibacterium conceptionense</name>
    <dbReference type="NCBI Taxonomy" id="451644"/>
    <lineage>
        <taxon>Bacteria</taxon>
        <taxon>Bacillati</taxon>
        <taxon>Actinomycetota</taxon>
        <taxon>Actinomycetes</taxon>
        <taxon>Mycobacteriales</taxon>
        <taxon>Mycobacteriaceae</taxon>
        <taxon>Mycolicibacterium</taxon>
    </lineage>
</organism>
<proteinExistence type="predicted"/>
<accession>A0A0J8UBG7</accession>
<protein>
    <submittedName>
        <fullName evidence="2">Uncharacterized protein</fullName>
    </submittedName>
</protein>
<dbReference type="EMBL" id="LFOD01000012">
    <property type="protein sequence ID" value="KMV17700.1"/>
    <property type="molecule type" value="Genomic_DNA"/>
</dbReference>
<comment type="caution">
    <text evidence="2">The sequence shown here is derived from an EMBL/GenBank/DDBJ whole genome shotgun (WGS) entry which is preliminary data.</text>
</comment>
<feature type="region of interest" description="Disordered" evidence="1">
    <location>
        <begin position="1"/>
        <end position="26"/>
    </location>
</feature>
<dbReference type="AlphaFoldDB" id="A0A0J8UBG7"/>
<evidence type="ECO:0000256" key="1">
    <source>
        <dbReference type="SAM" id="MobiDB-lite"/>
    </source>
</evidence>
<gene>
    <name evidence="2" type="ORF">ACT17_15140</name>
</gene>
<evidence type="ECO:0000313" key="2">
    <source>
        <dbReference type="EMBL" id="KMV17700.1"/>
    </source>
</evidence>
<sequence>MAPPKDAQRKQPRRQQVGNLTPPCDHRNEFIGTVGAGDFRTGPHCSVSTCGPCANRSAGYVELMTGEKAEPLLTFEEARKRADRKKASK</sequence>
<dbReference type="Proteomes" id="UP000037594">
    <property type="component" value="Unassembled WGS sequence"/>
</dbReference>
<evidence type="ECO:0000313" key="3">
    <source>
        <dbReference type="Proteomes" id="UP000037594"/>
    </source>
</evidence>
<dbReference type="PATRIC" id="fig|451644.5.peg.3138"/>
<name>A0A0J8UBG7_9MYCO</name>
<reference evidence="2 3" key="1">
    <citation type="submission" date="2015-06" db="EMBL/GenBank/DDBJ databases">
        <title>Genome sequence of Mycobacterium conceptionense strain MLE.</title>
        <authorList>
            <person name="Greninger A.L."/>
            <person name="Cunningham G."/>
            <person name="Chiu C.Y."/>
            <person name="Miller S."/>
        </authorList>
    </citation>
    <scope>NUCLEOTIDE SEQUENCE [LARGE SCALE GENOMIC DNA]</scope>
    <source>
        <strain evidence="2 3">MLE</strain>
    </source>
</reference>